<dbReference type="AlphaFoldDB" id="A0A366MUN6"/>
<dbReference type="Proteomes" id="UP000252669">
    <property type="component" value="Unassembled WGS sequence"/>
</dbReference>
<accession>A0A366MUN6</accession>
<keyword evidence="5" id="KW-1185">Reference proteome</keyword>
<dbReference type="OrthoDB" id="5348698at2"/>
<keyword evidence="1" id="KW-0472">Membrane</keyword>
<dbReference type="InterPro" id="IPR006860">
    <property type="entry name" value="FecR"/>
</dbReference>
<dbReference type="EMBL" id="PDKB01000002">
    <property type="protein sequence ID" value="RBQ29988.1"/>
    <property type="molecule type" value="Genomic_DNA"/>
</dbReference>
<dbReference type="PANTHER" id="PTHR30273:SF2">
    <property type="entry name" value="PROTEIN FECR"/>
    <property type="match status" value="1"/>
</dbReference>
<name>A0A366MUN6_9BACT</name>
<dbReference type="Pfam" id="PF04773">
    <property type="entry name" value="FecR"/>
    <property type="match status" value="1"/>
</dbReference>
<evidence type="ECO:0000313" key="4">
    <source>
        <dbReference type="EMBL" id="RBQ29988.1"/>
    </source>
</evidence>
<dbReference type="Gene3D" id="2.60.120.1440">
    <property type="match status" value="1"/>
</dbReference>
<reference evidence="4 5" key="1">
    <citation type="submission" date="2017-10" db="EMBL/GenBank/DDBJ databases">
        <title>Genomics of the genus Arcobacter.</title>
        <authorList>
            <person name="Perez-Cataluna A."/>
            <person name="Figueras M.J."/>
        </authorList>
    </citation>
    <scope>NUCLEOTIDE SEQUENCE [LARGE SCALE GENOMIC DNA]</scope>
    <source>
        <strain evidence="4 5">CECT 9230</strain>
    </source>
</reference>
<dbReference type="GO" id="GO:0016989">
    <property type="term" value="F:sigma factor antagonist activity"/>
    <property type="evidence" value="ECO:0007669"/>
    <property type="project" value="TreeGrafter"/>
</dbReference>
<sequence length="311" mass="35980">MKSVDEQAVSWLIKEKEGLTQNEEEQLKHWLESNSSHKKAYNTNKLLRQRFSKLSNNTIEKLVKNANKGAKRTKFIQRTKKFMIAASVFLCIGFGADYYFVPVYSQNFVSAQELQNTITLPDDSKIVLDVNSNLNVDYYKSSRKIDFVDGRAIFYVAKDKEKPFIIKTKDAEIEVVGTTFEVSNINNSFSVKVKEGTVKVTSNRKYTYLNQGDKIGINEDKKMDFEKVEVENIASWENGFLVFNKTTLKDSLAEFSRYKDLKIEFQDERVAKTQITGKFAINDFDKFLVSLPKIYSIKVDKKENIFKFSKK</sequence>
<evidence type="ECO:0000259" key="2">
    <source>
        <dbReference type="Pfam" id="PF04773"/>
    </source>
</evidence>
<evidence type="ECO:0000313" key="5">
    <source>
        <dbReference type="Proteomes" id="UP000252669"/>
    </source>
</evidence>
<feature type="transmembrane region" description="Helical" evidence="1">
    <location>
        <begin position="82"/>
        <end position="101"/>
    </location>
</feature>
<dbReference type="Pfam" id="PF16344">
    <property type="entry name" value="FecR_C"/>
    <property type="match status" value="1"/>
</dbReference>
<dbReference type="PIRSF" id="PIRSF018266">
    <property type="entry name" value="FecR"/>
    <property type="match status" value="1"/>
</dbReference>
<dbReference type="PANTHER" id="PTHR30273">
    <property type="entry name" value="PERIPLASMIC SIGNAL SENSOR AND SIGMA FACTOR ACTIVATOR FECR-RELATED"/>
    <property type="match status" value="1"/>
</dbReference>
<dbReference type="Gene3D" id="3.55.50.30">
    <property type="match status" value="1"/>
</dbReference>
<dbReference type="InterPro" id="IPR012373">
    <property type="entry name" value="Ferrdict_sens_TM"/>
</dbReference>
<feature type="domain" description="Protein FecR C-terminal" evidence="3">
    <location>
        <begin position="241"/>
        <end position="304"/>
    </location>
</feature>
<comment type="caution">
    <text evidence="4">The sequence shown here is derived from an EMBL/GenBank/DDBJ whole genome shotgun (WGS) entry which is preliminary data.</text>
</comment>
<keyword evidence="1" id="KW-0812">Transmembrane</keyword>
<keyword evidence="1" id="KW-1133">Transmembrane helix</keyword>
<organism evidence="4 5">
    <name type="scientific">Aliarcobacter vitoriensis</name>
    <dbReference type="NCBI Taxonomy" id="2011099"/>
    <lineage>
        <taxon>Bacteria</taxon>
        <taxon>Pseudomonadati</taxon>
        <taxon>Campylobacterota</taxon>
        <taxon>Epsilonproteobacteria</taxon>
        <taxon>Campylobacterales</taxon>
        <taxon>Arcobacteraceae</taxon>
        <taxon>Aliarcobacter</taxon>
    </lineage>
</organism>
<feature type="domain" description="FecR protein" evidence="2">
    <location>
        <begin position="114"/>
        <end position="199"/>
    </location>
</feature>
<dbReference type="InterPro" id="IPR032508">
    <property type="entry name" value="FecR_C"/>
</dbReference>
<proteinExistence type="predicted"/>
<gene>
    <name evidence="4" type="ORF">CRU91_01535</name>
</gene>
<evidence type="ECO:0000259" key="3">
    <source>
        <dbReference type="Pfam" id="PF16344"/>
    </source>
</evidence>
<protein>
    <submittedName>
        <fullName evidence="4">Siderophore-interacting protein</fullName>
    </submittedName>
</protein>
<evidence type="ECO:0000256" key="1">
    <source>
        <dbReference type="SAM" id="Phobius"/>
    </source>
</evidence>
<dbReference type="RefSeq" id="WP_113892680.1">
    <property type="nucleotide sequence ID" value="NZ_JANJGA010000003.1"/>
</dbReference>